<dbReference type="Proteomes" id="UP001107558">
    <property type="component" value="Chromosome 2"/>
</dbReference>
<proteinExistence type="predicted"/>
<feature type="signal peptide" evidence="1">
    <location>
        <begin position="1"/>
        <end position="21"/>
    </location>
</feature>
<keyword evidence="1" id="KW-0732">Signal</keyword>
<dbReference type="OrthoDB" id="10437005at2759"/>
<dbReference type="EMBL" id="JADBJN010000002">
    <property type="protein sequence ID" value="KAG5674909.1"/>
    <property type="molecule type" value="Genomic_DNA"/>
</dbReference>
<organism evidence="2 3">
    <name type="scientific">Polypedilum vanderplanki</name>
    <name type="common">Sleeping chironomid midge</name>
    <dbReference type="NCBI Taxonomy" id="319348"/>
    <lineage>
        <taxon>Eukaryota</taxon>
        <taxon>Metazoa</taxon>
        <taxon>Ecdysozoa</taxon>
        <taxon>Arthropoda</taxon>
        <taxon>Hexapoda</taxon>
        <taxon>Insecta</taxon>
        <taxon>Pterygota</taxon>
        <taxon>Neoptera</taxon>
        <taxon>Endopterygota</taxon>
        <taxon>Diptera</taxon>
        <taxon>Nematocera</taxon>
        <taxon>Chironomoidea</taxon>
        <taxon>Chironomidae</taxon>
        <taxon>Chironominae</taxon>
        <taxon>Polypedilum</taxon>
        <taxon>Polypedilum</taxon>
    </lineage>
</organism>
<feature type="chain" id="PRO_5039934070" evidence="1">
    <location>
        <begin position="22"/>
        <end position="99"/>
    </location>
</feature>
<name>A0A9J6BZC0_POLVA</name>
<protein>
    <submittedName>
        <fullName evidence="2">Uncharacterized protein</fullName>
    </submittedName>
</protein>
<evidence type="ECO:0000313" key="3">
    <source>
        <dbReference type="Proteomes" id="UP001107558"/>
    </source>
</evidence>
<sequence length="99" mass="11407">MKLFLFVLIFTAFCYVVPTNANDEAPVEGDEITSDAELEAEFGEQGISEAIVQLPTLPQDIDNTVPWECTPRMWYKNSCQACKCTRQRQLRCIRRRCDK</sequence>
<reference evidence="2" key="1">
    <citation type="submission" date="2021-03" db="EMBL/GenBank/DDBJ databases">
        <title>Chromosome level genome of the anhydrobiotic midge Polypedilum vanderplanki.</title>
        <authorList>
            <person name="Yoshida Y."/>
            <person name="Kikawada T."/>
            <person name="Gusev O."/>
        </authorList>
    </citation>
    <scope>NUCLEOTIDE SEQUENCE</scope>
    <source>
        <strain evidence="2">NIAS01</strain>
        <tissue evidence="2">Whole body or cell culture</tissue>
    </source>
</reference>
<dbReference type="AlphaFoldDB" id="A0A9J6BZC0"/>
<evidence type="ECO:0000256" key="1">
    <source>
        <dbReference type="SAM" id="SignalP"/>
    </source>
</evidence>
<evidence type="ECO:0000313" key="2">
    <source>
        <dbReference type="EMBL" id="KAG5674909.1"/>
    </source>
</evidence>
<accession>A0A9J6BZC0</accession>
<keyword evidence="3" id="KW-1185">Reference proteome</keyword>
<comment type="caution">
    <text evidence="2">The sequence shown here is derived from an EMBL/GenBank/DDBJ whole genome shotgun (WGS) entry which is preliminary data.</text>
</comment>
<gene>
    <name evidence="2" type="ORF">PVAND_004854</name>
</gene>